<dbReference type="Gene3D" id="3.30.200.20">
    <property type="entry name" value="Phosphorylase Kinase, domain 1"/>
    <property type="match status" value="1"/>
</dbReference>
<dbReference type="InterPro" id="IPR051681">
    <property type="entry name" value="Ser/Thr_Kinases-Pseudokinases"/>
</dbReference>
<dbReference type="SUPFAM" id="SSF56112">
    <property type="entry name" value="Protein kinase-like (PK-like)"/>
    <property type="match status" value="1"/>
</dbReference>
<protein>
    <recommendedName>
        <fullName evidence="2">Protein kinase domain-containing protein</fullName>
    </recommendedName>
</protein>
<comment type="caution">
    <text evidence="3">The sequence shown here is derived from an EMBL/GenBank/DDBJ whole genome shotgun (WGS) entry which is preliminary data.</text>
</comment>
<evidence type="ECO:0000313" key="3">
    <source>
        <dbReference type="EMBL" id="GIL45274.1"/>
    </source>
</evidence>
<proteinExistence type="predicted"/>
<gene>
    <name evidence="3" type="ORF">Vafri_2557</name>
</gene>
<dbReference type="PANTHER" id="PTHR44329">
    <property type="entry name" value="SERINE/THREONINE-PROTEIN KINASE TNNI3K-RELATED"/>
    <property type="match status" value="1"/>
</dbReference>
<sequence length="478" mass="52086">MASEDDELPQKLDLRNLQVHELLGDSGYASLWRTTLNGQEIALKVLNPKPKSAPTRPGTVTAADGAGKMPLEEDLYSKIFLREAEIAMQLEHKHIVQCFGVTQLPGGFVPNQTAPALATALELCGRQTIKEVILHSMAAGGRRIYKLVDAYKWLAQLSSALAYLHNRKPSILHRDIRPDNVLLKRCPSGGTICKLSDFGLHVVLYEDRSNPVRRRAFKQTIINPLADQYGSNYADVSQSTSSMSEASPSRLACSSSRTLNGPQATARDSSSLGSAAAVTESSSFARAGLGSLGSLLKQLDVHELKPLRPDELERIYNLHEKADSFMYMAPEVFNNLPSTERSDVFSFGVLAYELLAGEMLSISIFNTARASKMGICNQQGYASKVAGGFRPGRLQAAPDAAWALVESCWHQDPMQRPTMTQVHAELQRLVAELEGGGGAAPWVGSARDAAKARKSFTKSLRHNSFDDAPTCTEQCVIS</sequence>
<dbReference type="InterPro" id="IPR008266">
    <property type="entry name" value="Tyr_kinase_AS"/>
</dbReference>
<dbReference type="InterPro" id="IPR020635">
    <property type="entry name" value="Tyr_kinase_cat_dom"/>
</dbReference>
<feature type="region of interest" description="Disordered" evidence="1">
    <location>
        <begin position="237"/>
        <end position="268"/>
    </location>
</feature>
<dbReference type="InterPro" id="IPR001245">
    <property type="entry name" value="Ser-Thr/Tyr_kinase_cat_dom"/>
</dbReference>
<accession>A0A8J4ARA3</accession>
<evidence type="ECO:0000256" key="1">
    <source>
        <dbReference type="SAM" id="MobiDB-lite"/>
    </source>
</evidence>
<reference evidence="3" key="1">
    <citation type="journal article" date="2021" name="Proc. Natl. Acad. Sci. U.S.A.">
        <title>Three genomes in the algal genus Volvox reveal the fate of a haploid sex-determining region after a transition to homothallism.</title>
        <authorList>
            <person name="Yamamoto K."/>
            <person name="Hamaji T."/>
            <person name="Kawai-Toyooka H."/>
            <person name="Matsuzaki R."/>
            <person name="Takahashi F."/>
            <person name="Nishimura Y."/>
            <person name="Kawachi M."/>
            <person name="Noguchi H."/>
            <person name="Minakuchi Y."/>
            <person name="Umen J.G."/>
            <person name="Toyoda A."/>
            <person name="Nozaki H."/>
        </authorList>
    </citation>
    <scope>NUCLEOTIDE SEQUENCE</scope>
    <source>
        <strain evidence="3">NIES-3780</strain>
    </source>
</reference>
<dbReference type="Pfam" id="PF00069">
    <property type="entry name" value="Pkinase"/>
    <property type="match status" value="1"/>
</dbReference>
<feature type="domain" description="Protein kinase" evidence="2">
    <location>
        <begin position="17"/>
        <end position="426"/>
    </location>
</feature>
<dbReference type="Gene3D" id="1.10.510.10">
    <property type="entry name" value="Transferase(Phosphotransferase) domain 1"/>
    <property type="match status" value="2"/>
</dbReference>
<evidence type="ECO:0000313" key="4">
    <source>
        <dbReference type="Proteomes" id="UP000747399"/>
    </source>
</evidence>
<dbReference type="GO" id="GO:0004713">
    <property type="term" value="F:protein tyrosine kinase activity"/>
    <property type="evidence" value="ECO:0007669"/>
    <property type="project" value="InterPro"/>
</dbReference>
<dbReference type="SMART" id="SM00219">
    <property type="entry name" value="TyrKc"/>
    <property type="match status" value="1"/>
</dbReference>
<dbReference type="GO" id="GO:0004674">
    <property type="term" value="F:protein serine/threonine kinase activity"/>
    <property type="evidence" value="ECO:0007669"/>
    <property type="project" value="TreeGrafter"/>
</dbReference>
<dbReference type="Pfam" id="PF07714">
    <property type="entry name" value="PK_Tyr_Ser-Thr"/>
    <property type="match status" value="1"/>
</dbReference>
<dbReference type="PROSITE" id="PS50011">
    <property type="entry name" value="PROTEIN_KINASE_DOM"/>
    <property type="match status" value="1"/>
</dbReference>
<keyword evidence="4" id="KW-1185">Reference proteome</keyword>
<dbReference type="EMBL" id="BNCO01000003">
    <property type="protein sequence ID" value="GIL45274.1"/>
    <property type="molecule type" value="Genomic_DNA"/>
</dbReference>
<dbReference type="Proteomes" id="UP000747399">
    <property type="component" value="Unassembled WGS sequence"/>
</dbReference>
<dbReference type="AlphaFoldDB" id="A0A8J4ARA3"/>
<dbReference type="GO" id="GO:0005524">
    <property type="term" value="F:ATP binding"/>
    <property type="evidence" value="ECO:0007669"/>
    <property type="project" value="InterPro"/>
</dbReference>
<dbReference type="InterPro" id="IPR000719">
    <property type="entry name" value="Prot_kinase_dom"/>
</dbReference>
<name>A0A8J4ARA3_9CHLO</name>
<dbReference type="PANTHER" id="PTHR44329:SF289">
    <property type="entry name" value="SERINE_THREONINE-PROTEIN KINASE VIK"/>
    <property type="match status" value="1"/>
</dbReference>
<dbReference type="PROSITE" id="PS00109">
    <property type="entry name" value="PROTEIN_KINASE_TYR"/>
    <property type="match status" value="1"/>
</dbReference>
<organism evidence="3 4">
    <name type="scientific">Volvox africanus</name>
    <dbReference type="NCBI Taxonomy" id="51714"/>
    <lineage>
        <taxon>Eukaryota</taxon>
        <taxon>Viridiplantae</taxon>
        <taxon>Chlorophyta</taxon>
        <taxon>core chlorophytes</taxon>
        <taxon>Chlorophyceae</taxon>
        <taxon>CS clade</taxon>
        <taxon>Chlamydomonadales</taxon>
        <taxon>Volvocaceae</taxon>
        <taxon>Volvox</taxon>
    </lineage>
</organism>
<evidence type="ECO:0000259" key="2">
    <source>
        <dbReference type="PROSITE" id="PS50011"/>
    </source>
</evidence>
<dbReference type="InterPro" id="IPR011009">
    <property type="entry name" value="Kinase-like_dom_sf"/>
</dbReference>